<evidence type="ECO:0000313" key="8">
    <source>
        <dbReference type="Proteomes" id="UP001150941"/>
    </source>
</evidence>
<reference evidence="7" key="2">
    <citation type="journal article" date="2023" name="IMA Fungus">
        <title>Comparative genomic study of the Penicillium genus elucidates a diverse pangenome and 15 lateral gene transfer events.</title>
        <authorList>
            <person name="Petersen C."/>
            <person name="Sorensen T."/>
            <person name="Nielsen M.R."/>
            <person name="Sondergaard T.E."/>
            <person name="Sorensen J.L."/>
            <person name="Fitzpatrick D.A."/>
            <person name="Frisvad J.C."/>
            <person name="Nielsen K.L."/>
        </authorList>
    </citation>
    <scope>NUCLEOTIDE SEQUENCE</scope>
    <source>
        <strain evidence="7">IBT 19713</strain>
    </source>
</reference>
<dbReference type="AlphaFoldDB" id="A0A9W9TER9"/>
<keyword evidence="5" id="KW-0539">Nucleus</keyword>
<sequence>MSTPFSLGQKIPTDYSSRRGSGIMSERAKAVPRSASWGAACAPCARAKARCIRSNKAAGDRCDRRSQQLEAKLDNLLESLKRPEQNPNLGHLGMQLRDSPEGSKAHSSSIFTGGQPGKIQTSDTGSIEIAPLPGYNTYARPLCTCSETIEQEDLVPSQPDEVLLSIYRSQLSAQFPFVIIPPRVTLAELRETRPFLLKVVRMIASIRNRRSMWGQSHAVMRHLTEAAMIRGERSLDLLQGILMFVGYFHYYCMAHGQFSNLIHLAHLQQCRQELEEAPEYETDRLLVELVKIQHLTEKIFRFNHREELVDTMPGFTSPSEEDALLYTSSLEAEMEGMRRSLPASLEHNCKRPPASDSTQSEHNIHYAAATQAVQEWLHTWLSIPVCYYFYMPQPGISHLIFAATMLVRRARLVLLAWGQPAQRSATGSAAGTAPSDRPVPKAVPATVGYTPFQGFLIEPLITLAGRFESAKQEIGVAHATEWKNDFFDIAGMILRNRADRIEKWCGVVNAKGFLPRKHTASDSLESPNAFRTVDDMLFEQGNAPLFNDADLENWLWAGDFF</sequence>
<name>A0A9W9TER9_9EURO</name>
<dbReference type="EMBL" id="JAPQKS010000007">
    <property type="protein sequence ID" value="KAJ5219963.1"/>
    <property type="molecule type" value="Genomic_DNA"/>
</dbReference>
<dbReference type="InterPro" id="IPR051089">
    <property type="entry name" value="prtT"/>
</dbReference>
<keyword evidence="2" id="KW-0805">Transcription regulation</keyword>
<keyword evidence="8" id="KW-1185">Reference proteome</keyword>
<accession>A0A9W9TER9</accession>
<comment type="caution">
    <text evidence="7">The sequence shown here is derived from an EMBL/GenBank/DDBJ whole genome shotgun (WGS) entry which is preliminary data.</text>
</comment>
<gene>
    <name evidence="7" type="ORF">N7468_009167</name>
</gene>
<keyword evidence="3" id="KW-0238">DNA-binding</keyword>
<dbReference type="Proteomes" id="UP001150941">
    <property type="component" value="Unassembled WGS sequence"/>
</dbReference>
<reference evidence="7" key="1">
    <citation type="submission" date="2022-11" db="EMBL/GenBank/DDBJ databases">
        <authorList>
            <person name="Petersen C."/>
        </authorList>
    </citation>
    <scope>NUCLEOTIDE SEQUENCE</scope>
    <source>
        <strain evidence="7">IBT 19713</strain>
    </source>
</reference>
<dbReference type="OrthoDB" id="5226580at2759"/>
<keyword evidence="4" id="KW-0804">Transcription</keyword>
<dbReference type="GO" id="GO:0005634">
    <property type="term" value="C:nucleus"/>
    <property type="evidence" value="ECO:0007669"/>
    <property type="project" value="UniProtKB-SubCell"/>
</dbReference>
<evidence type="ECO:0000256" key="2">
    <source>
        <dbReference type="ARBA" id="ARBA00023015"/>
    </source>
</evidence>
<evidence type="ECO:0000256" key="4">
    <source>
        <dbReference type="ARBA" id="ARBA00023163"/>
    </source>
</evidence>
<dbReference type="RefSeq" id="XP_058326793.1">
    <property type="nucleotide sequence ID" value="XM_058478463.1"/>
</dbReference>
<evidence type="ECO:0000256" key="5">
    <source>
        <dbReference type="ARBA" id="ARBA00023242"/>
    </source>
</evidence>
<feature type="region of interest" description="Disordered" evidence="6">
    <location>
        <begin position="1"/>
        <end position="29"/>
    </location>
</feature>
<evidence type="ECO:0000256" key="3">
    <source>
        <dbReference type="ARBA" id="ARBA00023125"/>
    </source>
</evidence>
<organism evidence="7 8">
    <name type="scientific">Penicillium chermesinum</name>
    <dbReference type="NCBI Taxonomy" id="63820"/>
    <lineage>
        <taxon>Eukaryota</taxon>
        <taxon>Fungi</taxon>
        <taxon>Dikarya</taxon>
        <taxon>Ascomycota</taxon>
        <taxon>Pezizomycotina</taxon>
        <taxon>Eurotiomycetes</taxon>
        <taxon>Eurotiomycetidae</taxon>
        <taxon>Eurotiales</taxon>
        <taxon>Aspergillaceae</taxon>
        <taxon>Penicillium</taxon>
    </lineage>
</organism>
<dbReference type="PANTHER" id="PTHR31845">
    <property type="entry name" value="FINGER DOMAIN PROTEIN, PUTATIVE-RELATED"/>
    <property type="match status" value="1"/>
</dbReference>
<evidence type="ECO:0000256" key="1">
    <source>
        <dbReference type="ARBA" id="ARBA00004123"/>
    </source>
</evidence>
<evidence type="ECO:0000313" key="7">
    <source>
        <dbReference type="EMBL" id="KAJ5219963.1"/>
    </source>
</evidence>
<dbReference type="GeneID" id="83205766"/>
<proteinExistence type="predicted"/>
<dbReference type="PANTHER" id="PTHR31845:SF10">
    <property type="entry name" value="ZN(II)2CYS6 TRANSCRIPTION FACTOR (EUROFUNG)"/>
    <property type="match status" value="1"/>
</dbReference>
<feature type="region of interest" description="Disordered" evidence="6">
    <location>
        <begin position="82"/>
        <end position="124"/>
    </location>
</feature>
<comment type="subcellular location">
    <subcellularLocation>
        <location evidence="1">Nucleus</location>
    </subcellularLocation>
</comment>
<dbReference type="GO" id="GO:0000981">
    <property type="term" value="F:DNA-binding transcription factor activity, RNA polymerase II-specific"/>
    <property type="evidence" value="ECO:0007669"/>
    <property type="project" value="TreeGrafter"/>
</dbReference>
<protein>
    <recommendedName>
        <fullName evidence="9">C6 transcription factor</fullName>
    </recommendedName>
</protein>
<feature type="compositionally biased region" description="Polar residues" evidence="6">
    <location>
        <begin position="105"/>
        <end position="124"/>
    </location>
</feature>
<dbReference type="GO" id="GO:0000976">
    <property type="term" value="F:transcription cis-regulatory region binding"/>
    <property type="evidence" value="ECO:0007669"/>
    <property type="project" value="TreeGrafter"/>
</dbReference>
<evidence type="ECO:0008006" key="9">
    <source>
        <dbReference type="Google" id="ProtNLM"/>
    </source>
</evidence>
<evidence type="ECO:0000256" key="6">
    <source>
        <dbReference type="SAM" id="MobiDB-lite"/>
    </source>
</evidence>